<name>A0A9P1NXI8_9CYAN</name>
<gene>
    <name evidence="1" type="ORF">ARTHRO_11436</name>
</gene>
<protein>
    <submittedName>
        <fullName evidence="1">Uncharacterized protein</fullName>
    </submittedName>
</protein>
<proteinExistence type="predicted"/>
<dbReference type="AlphaFoldDB" id="A0A9P1NXI8"/>
<evidence type="ECO:0000313" key="1">
    <source>
        <dbReference type="EMBL" id="CDM93763.1"/>
    </source>
</evidence>
<evidence type="ECO:0000313" key="2">
    <source>
        <dbReference type="Proteomes" id="UP000032946"/>
    </source>
</evidence>
<sequence>MRFSPHTAPGVDAHIVSGTAIPTAALSFFVQSYSTRQKS</sequence>
<organism evidence="1 2">
    <name type="scientific">Limnospira indica PCC 8005</name>
    <dbReference type="NCBI Taxonomy" id="376219"/>
    <lineage>
        <taxon>Bacteria</taxon>
        <taxon>Bacillati</taxon>
        <taxon>Cyanobacteriota</taxon>
        <taxon>Cyanophyceae</taxon>
        <taxon>Oscillatoriophycideae</taxon>
        <taxon>Oscillatoriales</taxon>
        <taxon>Sirenicapillariaceae</taxon>
        <taxon>Limnospira</taxon>
    </lineage>
</organism>
<dbReference type="Proteomes" id="UP000032946">
    <property type="component" value="Chromosome"/>
</dbReference>
<accession>A0A9P1NXI8</accession>
<keyword evidence="2" id="KW-1185">Reference proteome</keyword>
<reference evidence="1 2" key="1">
    <citation type="submission" date="2014-02" db="EMBL/GenBank/DDBJ databases">
        <authorList>
            <person name="Genoscope - CEA"/>
        </authorList>
    </citation>
    <scope>NUCLEOTIDE SEQUENCE [LARGE SCALE GENOMIC DNA]</scope>
    <source>
        <strain evidence="1 2">PCC 8005</strain>
    </source>
</reference>
<dbReference type="EMBL" id="FO818640">
    <property type="protein sequence ID" value="CDM93763.1"/>
    <property type="molecule type" value="Genomic_DNA"/>
</dbReference>